<dbReference type="Proteomes" id="UP000054217">
    <property type="component" value="Unassembled WGS sequence"/>
</dbReference>
<dbReference type="EMBL" id="KN831951">
    <property type="protein sequence ID" value="KIO10622.1"/>
    <property type="molecule type" value="Genomic_DNA"/>
</dbReference>
<reference evidence="1 2" key="1">
    <citation type="submission" date="2014-04" db="EMBL/GenBank/DDBJ databases">
        <authorList>
            <consortium name="DOE Joint Genome Institute"/>
            <person name="Kuo A."/>
            <person name="Kohler A."/>
            <person name="Costa M.D."/>
            <person name="Nagy L.G."/>
            <person name="Floudas D."/>
            <person name="Copeland A."/>
            <person name="Barry K.W."/>
            <person name="Cichocki N."/>
            <person name="Veneault-Fourrey C."/>
            <person name="LaButti K."/>
            <person name="Lindquist E.A."/>
            <person name="Lipzen A."/>
            <person name="Lundell T."/>
            <person name="Morin E."/>
            <person name="Murat C."/>
            <person name="Sun H."/>
            <person name="Tunlid A."/>
            <person name="Henrissat B."/>
            <person name="Grigoriev I.V."/>
            <person name="Hibbett D.S."/>
            <person name="Martin F."/>
            <person name="Nordberg H.P."/>
            <person name="Cantor M.N."/>
            <person name="Hua S.X."/>
        </authorList>
    </citation>
    <scope>NUCLEOTIDE SEQUENCE [LARGE SCALE GENOMIC DNA]</scope>
    <source>
        <strain evidence="1 2">Marx 270</strain>
    </source>
</reference>
<evidence type="ECO:0000313" key="1">
    <source>
        <dbReference type="EMBL" id="KIO10622.1"/>
    </source>
</evidence>
<organism evidence="1 2">
    <name type="scientific">Pisolithus tinctorius Marx 270</name>
    <dbReference type="NCBI Taxonomy" id="870435"/>
    <lineage>
        <taxon>Eukaryota</taxon>
        <taxon>Fungi</taxon>
        <taxon>Dikarya</taxon>
        <taxon>Basidiomycota</taxon>
        <taxon>Agaricomycotina</taxon>
        <taxon>Agaricomycetes</taxon>
        <taxon>Agaricomycetidae</taxon>
        <taxon>Boletales</taxon>
        <taxon>Sclerodermatineae</taxon>
        <taxon>Pisolithaceae</taxon>
        <taxon>Pisolithus</taxon>
    </lineage>
</organism>
<dbReference type="HOGENOM" id="CLU_2758849_0_0_1"/>
<sequence length="70" mass="7551">MARRSCICITPHFSLRADAPLSRPGTVPSYTTDNGFMTGKLVTPHTDNSMSCLTSLVPGCVTDNDFTTEI</sequence>
<keyword evidence="2" id="KW-1185">Reference proteome</keyword>
<gene>
    <name evidence="1" type="ORF">M404DRAFT_995113</name>
</gene>
<name>A0A0C3KLY1_PISTI</name>
<accession>A0A0C3KLY1</accession>
<proteinExistence type="predicted"/>
<dbReference type="AlphaFoldDB" id="A0A0C3KLY1"/>
<protein>
    <submittedName>
        <fullName evidence="1">Uncharacterized protein</fullName>
    </submittedName>
</protein>
<evidence type="ECO:0000313" key="2">
    <source>
        <dbReference type="Proteomes" id="UP000054217"/>
    </source>
</evidence>
<reference evidence="2" key="2">
    <citation type="submission" date="2015-01" db="EMBL/GenBank/DDBJ databases">
        <title>Evolutionary Origins and Diversification of the Mycorrhizal Mutualists.</title>
        <authorList>
            <consortium name="DOE Joint Genome Institute"/>
            <consortium name="Mycorrhizal Genomics Consortium"/>
            <person name="Kohler A."/>
            <person name="Kuo A."/>
            <person name="Nagy L.G."/>
            <person name="Floudas D."/>
            <person name="Copeland A."/>
            <person name="Barry K.W."/>
            <person name="Cichocki N."/>
            <person name="Veneault-Fourrey C."/>
            <person name="LaButti K."/>
            <person name="Lindquist E.A."/>
            <person name="Lipzen A."/>
            <person name="Lundell T."/>
            <person name="Morin E."/>
            <person name="Murat C."/>
            <person name="Riley R."/>
            <person name="Ohm R."/>
            <person name="Sun H."/>
            <person name="Tunlid A."/>
            <person name="Henrissat B."/>
            <person name="Grigoriev I.V."/>
            <person name="Hibbett D.S."/>
            <person name="Martin F."/>
        </authorList>
    </citation>
    <scope>NUCLEOTIDE SEQUENCE [LARGE SCALE GENOMIC DNA]</scope>
    <source>
        <strain evidence="2">Marx 270</strain>
    </source>
</reference>
<dbReference type="InParanoid" id="A0A0C3KLY1"/>